<evidence type="ECO:0000313" key="3">
    <source>
        <dbReference type="EMBL" id="MFB9260483.1"/>
    </source>
</evidence>
<dbReference type="EMBL" id="JBHMDY010000006">
    <property type="protein sequence ID" value="MFB9260483.1"/>
    <property type="molecule type" value="Genomic_DNA"/>
</dbReference>
<organism evidence="3 4">
    <name type="scientific">Dietzia aerolata</name>
    <dbReference type="NCBI Taxonomy" id="595984"/>
    <lineage>
        <taxon>Bacteria</taxon>
        <taxon>Bacillati</taxon>
        <taxon>Actinomycetota</taxon>
        <taxon>Actinomycetes</taxon>
        <taxon>Mycobacteriales</taxon>
        <taxon>Dietziaceae</taxon>
        <taxon>Dietzia</taxon>
    </lineage>
</organism>
<protein>
    <submittedName>
        <fullName evidence="3">Uncharacterized protein</fullName>
    </submittedName>
</protein>
<keyword evidence="2" id="KW-0812">Transmembrane</keyword>
<dbReference type="RefSeq" id="WP_182631570.1">
    <property type="nucleotide sequence ID" value="NZ_JAALDM010000065.1"/>
</dbReference>
<feature type="compositionally biased region" description="Pro residues" evidence="1">
    <location>
        <begin position="203"/>
        <end position="224"/>
    </location>
</feature>
<keyword evidence="2" id="KW-0472">Membrane</keyword>
<dbReference type="Proteomes" id="UP001589700">
    <property type="component" value="Unassembled WGS sequence"/>
</dbReference>
<keyword evidence="4" id="KW-1185">Reference proteome</keyword>
<comment type="caution">
    <text evidence="3">The sequence shown here is derived from an EMBL/GenBank/DDBJ whole genome shotgun (WGS) entry which is preliminary data.</text>
</comment>
<evidence type="ECO:0000256" key="2">
    <source>
        <dbReference type="SAM" id="Phobius"/>
    </source>
</evidence>
<feature type="region of interest" description="Disordered" evidence="1">
    <location>
        <begin position="179"/>
        <end position="302"/>
    </location>
</feature>
<feature type="region of interest" description="Disordered" evidence="1">
    <location>
        <begin position="1"/>
        <end position="44"/>
    </location>
</feature>
<feature type="transmembrane region" description="Helical" evidence="2">
    <location>
        <begin position="48"/>
        <end position="69"/>
    </location>
</feature>
<keyword evidence="2" id="KW-1133">Transmembrane helix</keyword>
<name>A0ABV5JRW6_9ACTN</name>
<sequence>MSISGPWRPEDATPPNGERPPEAGEPPTGDGAPPPGAGREKSGGSKGLIAGAIAVVALVVLGLAVFVGLRLGGDDSDEELIAEAGGETTSEQADARAAECEEALIGAEGVTRVIDCGDGWAVLEREGANEPYWVTYRDGGWTTVNNDVRYVMTCDEALAHGVPAWMAARYVSNCTPAGDLQPPVQNAGEQRPPADVPADNPGAPAPPPDPAAPPAGGNAPPPPNMNHVPFDPSGMEAVPRMPDLSRQPQASEVRPPFVPAPGNPISPVLPAPEFTRVMPNPPVINGPNLQVEPSKTPRLPRP</sequence>
<gene>
    <name evidence="3" type="ORF">ACFFVD_11780</name>
</gene>
<accession>A0ABV5JRW6</accession>
<evidence type="ECO:0000313" key="4">
    <source>
        <dbReference type="Proteomes" id="UP001589700"/>
    </source>
</evidence>
<evidence type="ECO:0000256" key="1">
    <source>
        <dbReference type="SAM" id="MobiDB-lite"/>
    </source>
</evidence>
<feature type="compositionally biased region" description="Pro residues" evidence="1">
    <location>
        <begin position="256"/>
        <end position="270"/>
    </location>
</feature>
<reference evidence="3 4" key="1">
    <citation type="submission" date="2024-09" db="EMBL/GenBank/DDBJ databases">
        <authorList>
            <person name="Sun Q."/>
            <person name="Mori K."/>
        </authorList>
    </citation>
    <scope>NUCLEOTIDE SEQUENCE [LARGE SCALE GENOMIC DNA]</scope>
    <source>
        <strain evidence="3 4">CCM 7659</strain>
    </source>
</reference>
<proteinExistence type="predicted"/>